<dbReference type="Pfam" id="PF07719">
    <property type="entry name" value="TPR_2"/>
    <property type="match status" value="1"/>
</dbReference>
<keyword evidence="2 3" id="KW-0802">TPR repeat</keyword>
<evidence type="ECO:0000313" key="4">
    <source>
        <dbReference type="EMBL" id="RVQ65485.1"/>
    </source>
</evidence>
<dbReference type="InterPro" id="IPR011990">
    <property type="entry name" value="TPR-like_helical_dom_sf"/>
</dbReference>
<feature type="repeat" description="TPR" evidence="3">
    <location>
        <begin position="145"/>
        <end position="178"/>
    </location>
</feature>
<evidence type="ECO:0000256" key="3">
    <source>
        <dbReference type="PROSITE-ProRule" id="PRU00339"/>
    </source>
</evidence>
<proteinExistence type="predicted"/>
<evidence type="ECO:0000256" key="2">
    <source>
        <dbReference type="ARBA" id="ARBA00022803"/>
    </source>
</evidence>
<protein>
    <submittedName>
        <fullName evidence="4">Tetratricopeptide repeat protein</fullName>
    </submittedName>
</protein>
<dbReference type="InterPro" id="IPR013105">
    <property type="entry name" value="TPR_2"/>
</dbReference>
<evidence type="ECO:0000256" key="1">
    <source>
        <dbReference type="ARBA" id="ARBA00022737"/>
    </source>
</evidence>
<accession>A0A437GUZ0</accession>
<evidence type="ECO:0000313" key="5">
    <source>
        <dbReference type="Proteomes" id="UP000283003"/>
    </source>
</evidence>
<dbReference type="PANTHER" id="PTHR45588">
    <property type="entry name" value="TPR DOMAIN-CONTAINING PROTEIN"/>
    <property type="match status" value="1"/>
</dbReference>
<organism evidence="4 5">
    <name type="scientific">Croceicoccus ponticola</name>
    <dbReference type="NCBI Taxonomy" id="2217664"/>
    <lineage>
        <taxon>Bacteria</taxon>
        <taxon>Pseudomonadati</taxon>
        <taxon>Pseudomonadota</taxon>
        <taxon>Alphaproteobacteria</taxon>
        <taxon>Sphingomonadales</taxon>
        <taxon>Erythrobacteraceae</taxon>
        <taxon>Croceicoccus</taxon>
    </lineage>
</organism>
<dbReference type="InterPro" id="IPR019734">
    <property type="entry name" value="TPR_rpt"/>
</dbReference>
<sequence length="606" mass="64673">MSRSSWQARLAGRCSVIGRTCSQHWGSPSLSARVSTAGMPSPPSRSRTRLREPILFALIGMDSAGANAQDTRWVEQGSWTMRLLRTLLAGVALIAAMPVVHAAPTDPAAPAAHAAHAAQTGPSADSGAILALGVVEFANSGAPAAQAMFQRGLALLHSFEYDHAAKAFQQAQAIDPDFAMAYWGEALTKNYSLWSWQDRDAANAILNKLAPTAKARAAKAGTEREKAYLAALDVLFGEGTKLDRDRAYIDAMAAIHARWPDDVDAAAFHALAIFGAEHDGRDVAAYMRSAAILEEVYPAHSSHPGVLHYMIHSYDDPDHAPLGLRAARRYGKVAPGAAHALHMNSHIFVALGMWPETVDANLSSVMATDREYAAEGKGKSWCGHAHSWLVYGYLQSGEDAKAREYIDGCWSAAMAQIAAKPGDDKLTGRMMLGSAFYVQTMDAAQNGTWKVPDGMPWRRLDTEYRFYDAYGRMLAAYHADDASKAAEAAADVRAFGTEVLGKMSAEDRPTEGPGIEAAMAQAKGLAALATGQGEAALTSLREAVAIEDATPMQYGPPMVAKPSHELLGEVLLDMDRKAEAATVFAAALRRTPNRGAAVAGSARASK</sequence>
<dbReference type="Gene3D" id="1.25.40.10">
    <property type="entry name" value="Tetratricopeptide repeat domain"/>
    <property type="match status" value="2"/>
</dbReference>
<dbReference type="EMBL" id="RXOL01000007">
    <property type="protein sequence ID" value="RVQ65485.1"/>
    <property type="molecule type" value="Genomic_DNA"/>
</dbReference>
<dbReference type="PROSITE" id="PS50005">
    <property type="entry name" value="TPR"/>
    <property type="match status" value="1"/>
</dbReference>
<dbReference type="PANTHER" id="PTHR45588:SF1">
    <property type="entry name" value="WW DOMAIN-CONTAINING PROTEIN"/>
    <property type="match status" value="1"/>
</dbReference>
<dbReference type="AlphaFoldDB" id="A0A437GUZ0"/>
<name>A0A437GUZ0_9SPHN</name>
<comment type="caution">
    <text evidence="4">The sequence shown here is derived from an EMBL/GenBank/DDBJ whole genome shotgun (WGS) entry which is preliminary data.</text>
</comment>
<dbReference type="SMART" id="SM00028">
    <property type="entry name" value="TPR"/>
    <property type="match status" value="3"/>
</dbReference>
<keyword evidence="5" id="KW-1185">Reference proteome</keyword>
<dbReference type="OrthoDB" id="9778494at2"/>
<dbReference type="Proteomes" id="UP000283003">
    <property type="component" value="Unassembled WGS sequence"/>
</dbReference>
<dbReference type="SUPFAM" id="SSF48452">
    <property type="entry name" value="TPR-like"/>
    <property type="match status" value="1"/>
</dbReference>
<reference evidence="4 5" key="1">
    <citation type="submission" date="2018-12" db="EMBL/GenBank/DDBJ databases">
        <title>Croceicoccus ponticola sp. nov., a lipolytic bacterium isolated from seawater.</title>
        <authorList>
            <person name="Yoon J.-H."/>
        </authorList>
    </citation>
    <scope>NUCLEOTIDE SEQUENCE [LARGE SCALE GENOMIC DNA]</scope>
    <source>
        <strain evidence="4 5">GM-16</strain>
    </source>
</reference>
<keyword evidence="1" id="KW-0677">Repeat</keyword>
<gene>
    <name evidence="4" type="ORF">EKN06_13185</name>
</gene>